<protein>
    <submittedName>
        <fullName evidence="3">Uncharacterized protein</fullName>
    </submittedName>
</protein>
<dbReference type="RefSeq" id="WP_147828318.1">
    <property type="nucleotide sequence ID" value="NZ_BPQG01000007.1"/>
</dbReference>
<feature type="region of interest" description="Disordered" evidence="1">
    <location>
        <begin position="195"/>
        <end position="217"/>
    </location>
</feature>
<gene>
    <name evidence="3" type="ORF">AFCDBAGC_0801</name>
</gene>
<feature type="signal peptide" evidence="2">
    <location>
        <begin position="1"/>
        <end position="24"/>
    </location>
</feature>
<evidence type="ECO:0000256" key="1">
    <source>
        <dbReference type="SAM" id="MobiDB-lite"/>
    </source>
</evidence>
<keyword evidence="2" id="KW-0732">Signal</keyword>
<organism evidence="3 4">
    <name type="scientific">Methylobacterium cerastii</name>
    <dbReference type="NCBI Taxonomy" id="932741"/>
    <lineage>
        <taxon>Bacteria</taxon>
        <taxon>Pseudomonadati</taxon>
        <taxon>Pseudomonadota</taxon>
        <taxon>Alphaproteobacteria</taxon>
        <taxon>Hyphomicrobiales</taxon>
        <taxon>Methylobacteriaceae</taxon>
        <taxon>Methylobacterium</taxon>
    </lineage>
</organism>
<keyword evidence="4" id="KW-1185">Reference proteome</keyword>
<evidence type="ECO:0000313" key="4">
    <source>
        <dbReference type="Proteomes" id="UP001055117"/>
    </source>
</evidence>
<comment type="caution">
    <text evidence="3">The sequence shown here is derived from an EMBL/GenBank/DDBJ whole genome shotgun (WGS) entry which is preliminary data.</text>
</comment>
<feature type="compositionally biased region" description="Pro residues" evidence="1">
    <location>
        <begin position="202"/>
        <end position="217"/>
    </location>
</feature>
<reference evidence="3 4" key="1">
    <citation type="journal article" date="2021" name="Front. Microbiol.">
        <title>Comprehensive Comparative Genomics and Phenotyping of Methylobacterium Species.</title>
        <authorList>
            <person name="Alessa O."/>
            <person name="Ogura Y."/>
            <person name="Fujitani Y."/>
            <person name="Takami H."/>
            <person name="Hayashi T."/>
            <person name="Sahin N."/>
            <person name="Tani A."/>
        </authorList>
    </citation>
    <scope>NUCLEOTIDE SEQUENCE [LARGE SCALE GENOMIC DNA]</scope>
    <source>
        <strain evidence="3 4">DSM 23679</strain>
    </source>
</reference>
<proteinExistence type="predicted"/>
<feature type="chain" id="PRO_5047205109" evidence="2">
    <location>
        <begin position="25"/>
        <end position="217"/>
    </location>
</feature>
<sequence>MRHGQTLIASAILALAASSGGATAQSVFDPSGLPQTRGTVRQYTLTPRGDVDGLILTDGTEVKAPPHLSAQLVFAVRPGDAVTIHGLKARALPLVDGSLIRNDATGATVADLGPPRRDRAETTVSGRVGMALHGKRGEINGVLLEDGTQVRLPPREAERWSVELQAGRSLTVRGILLRTALGTVMEAHAVGASAGAMTEIDPGPPPPPPPDAPPPPR</sequence>
<dbReference type="EMBL" id="BPQG01000007">
    <property type="protein sequence ID" value="GJD42959.1"/>
    <property type="molecule type" value="Genomic_DNA"/>
</dbReference>
<evidence type="ECO:0000256" key="2">
    <source>
        <dbReference type="SAM" id="SignalP"/>
    </source>
</evidence>
<accession>A0ABQ4QCL1</accession>
<name>A0ABQ4QCL1_9HYPH</name>
<dbReference type="Proteomes" id="UP001055117">
    <property type="component" value="Unassembled WGS sequence"/>
</dbReference>
<evidence type="ECO:0000313" key="3">
    <source>
        <dbReference type="EMBL" id="GJD42959.1"/>
    </source>
</evidence>